<evidence type="ECO:0000259" key="5">
    <source>
        <dbReference type="Pfam" id="PF12589"/>
    </source>
</evidence>
<evidence type="ECO:0000256" key="1">
    <source>
        <dbReference type="ARBA" id="ARBA00022603"/>
    </source>
</evidence>
<dbReference type="GO" id="GO:0016435">
    <property type="term" value="F:rRNA (guanine) methyltransferase activity"/>
    <property type="evidence" value="ECO:0007669"/>
    <property type="project" value="InterPro"/>
</dbReference>
<evidence type="ECO:0000256" key="4">
    <source>
        <dbReference type="SAM" id="MobiDB-lite"/>
    </source>
</evidence>
<feature type="domain" description="18S rRNA (guanine(1575)-N(7))-methyltransferase Bud23 C-terminal" evidence="5">
    <location>
        <begin position="254"/>
        <end position="329"/>
    </location>
</feature>
<dbReference type="CDD" id="cd02440">
    <property type="entry name" value="AdoMet_MTases"/>
    <property type="match status" value="1"/>
</dbReference>
<dbReference type="OrthoDB" id="2877at2759"/>
<dbReference type="InterPro" id="IPR022238">
    <property type="entry name" value="Bud23_C"/>
</dbReference>
<dbReference type="Gene3D" id="3.40.50.150">
    <property type="entry name" value="Vaccinia Virus protein VP39"/>
    <property type="match status" value="1"/>
</dbReference>
<evidence type="ECO:0008006" key="9">
    <source>
        <dbReference type="Google" id="ProtNLM"/>
    </source>
</evidence>
<accession>K0SAM2</accession>
<dbReference type="GO" id="GO:0005730">
    <property type="term" value="C:nucleolus"/>
    <property type="evidence" value="ECO:0007669"/>
    <property type="project" value="TreeGrafter"/>
</dbReference>
<dbReference type="EMBL" id="AGNL01018403">
    <property type="protein sequence ID" value="EJK63153.1"/>
    <property type="molecule type" value="Genomic_DNA"/>
</dbReference>
<feature type="region of interest" description="Disordered" evidence="4">
    <location>
        <begin position="272"/>
        <end position="332"/>
    </location>
</feature>
<dbReference type="PANTHER" id="PTHR12734">
    <property type="entry name" value="METHYLTRANSFERASE-RELATED"/>
    <property type="match status" value="1"/>
</dbReference>
<evidence type="ECO:0000313" key="7">
    <source>
        <dbReference type="EMBL" id="EJK63153.1"/>
    </source>
</evidence>
<feature type="domain" description="Methyltransferase" evidence="6">
    <location>
        <begin position="58"/>
        <end position="99"/>
    </location>
</feature>
<keyword evidence="2" id="KW-0808">Transferase</keyword>
<dbReference type="eggNOG" id="KOG1541">
    <property type="taxonomic scope" value="Eukaryota"/>
</dbReference>
<dbReference type="Proteomes" id="UP000266841">
    <property type="component" value="Unassembled WGS sequence"/>
</dbReference>
<comment type="caution">
    <text evidence="7">The sequence shown here is derived from an EMBL/GenBank/DDBJ whole genome shotgun (WGS) entry which is preliminary data.</text>
</comment>
<feature type="compositionally biased region" description="Basic and acidic residues" evidence="4">
    <location>
        <begin position="298"/>
        <end position="307"/>
    </location>
</feature>
<evidence type="ECO:0000313" key="8">
    <source>
        <dbReference type="Proteomes" id="UP000266841"/>
    </source>
</evidence>
<dbReference type="Pfam" id="PF12589">
    <property type="entry name" value="WBS_methylT"/>
    <property type="match status" value="1"/>
</dbReference>
<protein>
    <recommendedName>
        <fullName evidence="9">18S rRNA (guanine(1575)-N(7))-methyltransferase Bud23 C-terminal domain-containing protein</fullName>
    </recommendedName>
</protein>
<evidence type="ECO:0000256" key="3">
    <source>
        <dbReference type="ARBA" id="ARBA00022691"/>
    </source>
</evidence>
<dbReference type="GO" id="GO:0070476">
    <property type="term" value="P:rRNA (guanine-N7)-methylation"/>
    <property type="evidence" value="ECO:0007669"/>
    <property type="project" value="InterPro"/>
</dbReference>
<evidence type="ECO:0000259" key="6">
    <source>
        <dbReference type="Pfam" id="PF13649"/>
    </source>
</evidence>
<keyword evidence="1" id="KW-0489">Methyltransferase</keyword>
<keyword evidence="3" id="KW-0949">S-adenosyl-L-methionine</keyword>
<feature type="region of interest" description="Disordered" evidence="4">
    <location>
        <begin position="97"/>
        <end position="147"/>
    </location>
</feature>
<feature type="compositionally biased region" description="Basic residues" evidence="4">
    <location>
        <begin position="281"/>
        <end position="297"/>
    </location>
</feature>
<feature type="compositionally biased region" description="Acidic residues" evidence="4">
    <location>
        <begin position="110"/>
        <end position="123"/>
    </location>
</feature>
<dbReference type="OMA" id="WIQEKKE"/>
<dbReference type="SUPFAM" id="SSF53335">
    <property type="entry name" value="S-adenosyl-L-methionine-dependent methyltransferases"/>
    <property type="match status" value="1"/>
</dbReference>
<organism evidence="7 8">
    <name type="scientific">Thalassiosira oceanica</name>
    <name type="common">Marine diatom</name>
    <dbReference type="NCBI Taxonomy" id="159749"/>
    <lineage>
        <taxon>Eukaryota</taxon>
        <taxon>Sar</taxon>
        <taxon>Stramenopiles</taxon>
        <taxon>Ochrophyta</taxon>
        <taxon>Bacillariophyta</taxon>
        <taxon>Coscinodiscophyceae</taxon>
        <taxon>Thalassiosirophycidae</taxon>
        <taxon>Thalassiosirales</taxon>
        <taxon>Thalassiosiraceae</taxon>
        <taxon>Thalassiosira</taxon>
    </lineage>
</organism>
<dbReference type="InterPro" id="IPR029063">
    <property type="entry name" value="SAM-dependent_MTases_sf"/>
</dbReference>
<dbReference type="PANTHER" id="PTHR12734:SF0">
    <property type="entry name" value="18S RRNA (GUANINE-N(7))-METHYLTRANSFERASE-RELATED"/>
    <property type="match status" value="1"/>
</dbReference>
<keyword evidence="8" id="KW-1185">Reference proteome</keyword>
<dbReference type="InterPro" id="IPR039769">
    <property type="entry name" value="Bud23-like"/>
</dbReference>
<dbReference type="InterPro" id="IPR041698">
    <property type="entry name" value="Methyltransf_25"/>
</dbReference>
<reference evidence="7 8" key="1">
    <citation type="journal article" date="2012" name="Genome Biol.">
        <title>Genome and low-iron response of an oceanic diatom adapted to chronic iron limitation.</title>
        <authorList>
            <person name="Lommer M."/>
            <person name="Specht M."/>
            <person name="Roy A.S."/>
            <person name="Kraemer L."/>
            <person name="Andreson R."/>
            <person name="Gutowska M.A."/>
            <person name="Wolf J."/>
            <person name="Bergner S.V."/>
            <person name="Schilhabel M.B."/>
            <person name="Klostermeier U.C."/>
            <person name="Beiko R.G."/>
            <person name="Rosenstiel P."/>
            <person name="Hippler M."/>
            <person name="Laroche J."/>
        </authorList>
    </citation>
    <scope>NUCLEOTIDE SEQUENCE [LARGE SCALE GENOMIC DNA]</scope>
    <source>
        <strain evidence="7 8">CCMP1005</strain>
    </source>
</reference>
<name>K0SAM2_THAOC</name>
<sequence>MSRPESTGHASLFYNAKEARKYDSSSRMVGIQREITERAIELLRLPPGPREGGRPSFVLDVGCGSGLSGQVLEEHGHVWVGCDVSRDMLNMANERIERKREEALGGESSSSDDDDETDGDDMMQDSANQGRKHKPEPSPGDLMHHDMGTGLPFRPATFDACISISALQWLCYSNSKDQIPKRRLMRFFSSLYKVLRRGARAVLQFYPETSEHAILISECAAKVGFAGGIVVDYPNSTKAKKHYLVLSFERVYKAPQGLTGAEGALLNEARTGVHVADRDPKKSKRGGGKAPRKKKGTKTKEWILHKKETQRKRGKETRKDTKYTGRKRPMRF</sequence>
<gene>
    <name evidence="7" type="ORF">THAOC_16208</name>
</gene>
<dbReference type="AlphaFoldDB" id="K0SAM2"/>
<dbReference type="Pfam" id="PF13649">
    <property type="entry name" value="Methyltransf_25"/>
    <property type="match status" value="1"/>
</dbReference>
<evidence type="ECO:0000256" key="2">
    <source>
        <dbReference type="ARBA" id="ARBA00022679"/>
    </source>
</evidence>
<proteinExistence type="predicted"/>